<comment type="caution">
    <text evidence="3">The sequence shown here is derived from an EMBL/GenBank/DDBJ whole genome shotgun (WGS) entry which is preliminary data.</text>
</comment>
<dbReference type="AlphaFoldDB" id="A0A835V0A9"/>
<dbReference type="OrthoDB" id="63891at2759"/>
<name>A0A835V0A9_VANPL</name>
<feature type="chain" id="PRO_5032702525" description="Transferring glycosyl group transferase" evidence="2">
    <location>
        <begin position="23"/>
        <end position="224"/>
    </location>
</feature>
<dbReference type="EMBL" id="JADCNL010000005">
    <property type="protein sequence ID" value="KAG0480697.1"/>
    <property type="molecule type" value="Genomic_DNA"/>
</dbReference>
<evidence type="ECO:0000313" key="3">
    <source>
        <dbReference type="EMBL" id="KAG0480697.1"/>
    </source>
</evidence>
<feature type="compositionally biased region" description="Basic and acidic residues" evidence="1">
    <location>
        <begin position="195"/>
        <end position="211"/>
    </location>
</feature>
<feature type="signal peptide" evidence="2">
    <location>
        <begin position="1"/>
        <end position="22"/>
    </location>
</feature>
<evidence type="ECO:0008006" key="5">
    <source>
        <dbReference type="Google" id="ProtNLM"/>
    </source>
</evidence>
<evidence type="ECO:0000256" key="1">
    <source>
        <dbReference type="SAM" id="MobiDB-lite"/>
    </source>
</evidence>
<sequence length="224" mass="25955">MDTMRHSTTDLFFLLLLGASTAAQIEPYTEDPTPARWPDRFHALLYRNLTGSLQVADQWYDWPRGRNFYLIQKQLGPVIYNVEWNNGTSFYFTLAGEIQEGWCRVVRYGLGIPRPDFLNGSVYLGTRWTDGFFCNLWQKVDFIWYYEDVSSRRPVRWDFNGISVHVMTFEVGVELNDPDMLQAPSYCFVEGNGESEEKKNKEELSEAEGLRSSRGADLPSFQKA</sequence>
<proteinExistence type="predicted"/>
<dbReference type="InterPro" id="IPR038941">
    <property type="entry name" value="At4g14100-like"/>
</dbReference>
<keyword evidence="2" id="KW-0732">Signal</keyword>
<dbReference type="PANTHER" id="PTHR33880">
    <property type="entry name" value="EXPRESSED PROTEIN"/>
    <property type="match status" value="1"/>
</dbReference>
<organism evidence="3 4">
    <name type="scientific">Vanilla planifolia</name>
    <name type="common">Vanilla</name>
    <dbReference type="NCBI Taxonomy" id="51239"/>
    <lineage>
        <taxon>Eukaryota</taxon>
        <taxon>Viridiplantae</taxon>
        <taxon>Streptophyta</taxon>
        <taxon>Embryophyta</taxon>
        <taxon>Tracheophyta</taxon>
        <taxon>Spermatophyta</taxon>
        <taxon>Magnoliopsida</taxon>
        <taxon>Liliopsida</taxon>
        <taxon>Asparagales</taxon>
        <taxon>Orchidaceae</taxon>
        <taxon>Vanilloideae</taxon>
        <taxon>Vanilleae</taxon>
        <taxon>Vanilla</taxon>
    </lineage>
</organism>
<gene>
    <name evidence="3" type="ORF">HPP92_011555</name>
</gene>
<dbReference type="Proteomes" id="UP000636800">
    <property type="component" value="Chromosome 5"/>
</dbReference>
<dbReference type="PANTHER" id="PTHR33880:SF12">
    <property type="entry name" value="TRANSFERRING GLYCOSYL GROUPS, PUTATIVE-RELATED"/>
    <property type="match status" value="1"/>
</dbReference>
<evidence type="ECO:0000256" key="2">
    <source>
        <dbReference type="SAM" id="SignalP"/>
    </source>
</evidence>
<evidence type="ECO:0000313" key="4">
    <source>
        <dbReference type="Proteomes" id="UP000636800"/>
    </source>
</evidence>
<accession>A0A835V0A9</accession>
<feature type="region of interest" description="Disordered" evidence="1">
    <location>
        <begin position="192"/>
        <end position="224"/>
    </location>
</feature>
<keyword evidence="4" id="KW-1185">Reference proteome</keyword>
<protein>
    <recommendedName>
        <fullName evidence="5">Transferring glycosyl group transferase</fullName>
    </recommendedName>
</protein>
<reference evidence="3 4" key="1">
    <citation type="journal article" date="2020" name="Nat. Food">
        <title>A phased Vanilla planifolia genome enables genetic improvement of flavour and production.</title>
        <authorList>
            <person name="Hasing T."/>
            <person name="Tang H."/>
            <person name="Brym M."/>
            <person name="Khazi F."/>
            <person name="Huang T."/>
            <person name="Chambers A.H."/>
        </authorList>
    </citation>
    <scope>NUCLEOTIDE SEQUENCE [LARGE SCALE GENOMIC DNA]</scope>
    <source>
        <tissue evidence="3">Leaf</tissue>
    </source>
</reference>